<evidence type="ECO:0000256" key="1">
    <source>
        <dbReference type="ARBA" id="ARBA00004141"/>
    </source>
</evidence>
<evidence type="ECO:0000313" key="8">
    <source>
        <dbReference type="EMBL" id="SBT24148.1"/>
    </source>
</evidence>
<dbReference type="AlphaFoldDB" id="A0A1C3JYD3"/>
<feature type="transmembrane region" description="Helical" evidence="6">
    <location>
        <begin position="197"/>
        <end position="216"/>
    </location>
</feature>
<dbReference type="InterPro" id="IPR037185">
    <property type="entry name" value="EmrE-like"/>
</dbReference>
<keyword evidence="10" id="KW-1185">Reference proteome</keyword>
<reference evidence="9 10" key="2">
    <citation type="submission" date="2017-08" db="EMBL/GenBank/DDBJ databases">
        <authorList>
            <person name="de Groot N.N."/>
        </authorList>
    </citation>
    <scope>NUCLEOTIDE SEQUENCE [LARGE SCALE GENOMIC DNA]</scope>
    <source>
        <strain evidence="9">Orrdi1</strain>
    </source>
</reference>
<dbReference type="EMBL" id="LT907988">
    <property type="protein sequence ID" value="SOE51404.1"/>
    <property type="molecule type" value="Genomic_DNA"/>
</dbReference>
<evidence type="ECO:0000313" key="9">
    <source>
        <dbReference type="EMBL" id="SOE51404.1"/>
    </source>
</evidence>
<evidence type="ECO:0000256" key="2">
    <source>
        <dbReference type="ARBA" id="ARBA00007362"/>
    </source>
</evidence>
<feature type="transmembrane region" description="Helical" evidence="6">
    <location>
        <begin position="20"/>
        <end position="39"/>
    </location>
</feature>
<dbReference type="PANTHER" id="PTHR32322">
    <property type="entry name" value="INNER MEMBRANE TRANSPORTER"/>
    <property type="match status" value="1"/>
</dbReference>
<evidence type="ECO:0000313" key="10">
    <source>
        <dbReference type="Proteomes" id="UP000078558"/>
    </source>
</evidence>
<dbReference type="STRING" id="1851544.ODI_02236"/>
<evidence type="ECO:0000256" key="4">
    <source>
        <dbReference type="ARBA" id="ARBA00022989"/>
    </source>
</evidence>
<feature type="transmembrane region" description="Helical" evidence="6">
    <location>
        <begin position="140"/>
        <end position="156"/>
    </location>
</feature>
<evidence type="ECO:0000256" key="6">
    <source>
        <dbReference type="SAM" id="Phobius"/>
    </source>
</evidence>
<organism evidence="8 10">
    <name type="scientific">Orrella dioscoreae</name>
    <dbReference type="NCBI Taxonomy" id="1851544"/>
    <lineage>
        <taxon>Bacteria</taxon>
        <taxon>Pseudomonadati</taxon>
        <taxon>Pseudomonadota</taxon>
        <taxon>Betaproteobacteria</taxon>
        <taxon>Burkholderiales</taxon>
        <taxon>Alcaligenaceae</taxon>
        <taxon>Orrella</taxon>
    </lineage>
</organism>
<name>A0A1C3JYD3_9BURK</name>
<dbReference type="Proteomes" id="UP000078558">
    <property type="component" value="Chromosome I"/>
</dbReference>
<keyword evidence="3 6" id="KW-0812">Transmembrane</keyword>
<dbReference type="InterPro" id="IPR000620">
    <property type="entry name" value="EamA_dom"/>
</dbReference>
<feature type="domain" description="EamA" evidence="7">
    <location>
        <begin position="23"/>
        <end position="147"/>
    </location>
</feature>
<dbReference type="PANTHER" id="PTHR32322:SF2">
    <property type="entry name" value="EAMA DOMAIN-CONTAINING PROTEIN"/>
    <property type="match status" value="1"/>
</dbReference>
<dbReference type="Pfam" id="PF00892">
    <property type="entry name" value="EamA"/>
    <property type="match status" value="2"/>
</dbReference>
<feature type="transmembrane region" description="Helical" evidence="6">
    <location>
        <begin position="110"/>
        <end position="128"/>
    </location>
</feature>
<protein>
    <submittedName>
        <fullName evidence="8">Permease of the drug/metabolite transporter (DMT) superfamily</fullName>
    </submittedName>
</protein>
<dbReference type="EMBL" id="FLRC01000006">
    <property type="protein sequence ID" value="SBT24148.1"/>
    <property type="molecule type" value="Genomic_DNA"/>
</dbReference>
<comment type="subcellular location">
    <subcellularLocation>
        <location evidence="1">Membrane</location>
        <topology evidence="1">Multi-pass membrane protein</topology>
    </subcellularLocation>
</comment>
<gene>
    <name evidence="8" type="ORF">ODI_02236</name>
    <name evidence="9" type="ORF">ODI_R3419</name>
</gene>
<feature type="transmembrane region" description="Helical" evidence="6">
    <location>
        <begin position="228"/>
        <end position="247"/>
    </location>
</feature>
<dbReference type="GO" id="GO:0016020">
    <property type="term" value="C:membrane"/>
    <property type="evidence" value="ECO:0007669"/>
    <property type="project" value="UniProtKB-SubCell"/>
</dbReference>
<reference evidence="8 10" key="1">
    <citation type="submission" date="2016-06" db="EMBL/GenBank/DDBJ databases">
        <authorList>
            <person name="Kjaerup R.B."/>
            <person name="Dalgaard T.S."/>
            <person name="Juul-Madsen H.R."/>
        </authorList>
    </citation>
    <scope>NUCLEOTIDE SEQUENCE [LARGE SCALE GENOMIC DNA]</scope>
    <source>
        <strain evidence="8">Orrdi1</strain>
    </source>
</reference>
<feature type="domain" description="EamA" evidence="7">
    <location>
        <begin position="165"/>
        <end position="296"/>
    </location>
</feature>
<evidence type="ECO:0000256" key="5">
    <source>
        <dbReference type="ARBA" id="ARBA00023136"/>
    </source>
</evidence>
<dbReference type="SUPFAM" id="SSF103481">
    <property type="entry name" value="Multidrug resistance efflux transporter EmrE"/>
    <property type="match status" value="2"/>
</dbReference>
<dbReference type="RefSeq" id="WP_067750041.1">
    <property type="nucleotide sequence ID" value="NZ_LT907988.1"/>
</dbReference>
<proteinExistence type="inferred from homology"/>
<feature type="transmembrane region" description="Helical" evidence="6">
    <location>
        <begin position="168"/>
        <end position="185"/>
    </location>
</feature>
<dbReference type="OrthoDB" id="9784288at2"/>
<keyword evidence="4 6" id="KW-1133">Transmembrane helix</keyword>
<dbReference type="InterPro" id="IPR050638">
    <property type="entry name" value="AA-Vitamin_Transporters"/>
</dbReference>
<keyword evidence="5 6" id="KW-0472">Membrane</keyword>
<sequence length="309" mass="31585">MPAAPSATPAPATSGAPPSALWAGYGYGLLGVAIFSLTLPMTRLVVAHMDPLLVGLGRALLAALPAALWLIATGSRKPTHAEWRGIALSACGIVVGWPLASTLAMQSVPAAHGAVFNGLLPLSTALFAAWRAGERPARGFWVWAVAGAVLVTGFALAQGHGSLQTGDLWLALAVVLGGLGYAEGARVARTLGGARTICWTLVACAPVLAAPVSWLAASQGELPAPGVLAAFAYLAFFSMFLGFFAWFRGLASGGIARVGQVQLLQPFLSVVAADACFGEDVPPSTWFFAVAVVAVITCGRRAAQGSSRP</sequence>
<accession>A0A1C3JYD3</accession>
<dbReference type="KEGG" id="odi:ODI_R3419"/>
<feature type="transmembrane region" description="Helical" evidence="6">
    <location>
        <begin position="51"/>
        <end position="71"/>
    </location>
</feature>
<evidence type="ECO:0000256" key="3">
    <source>
        <dbReference type="ARBA" id="ARBA00022692"/>
    </source>
</evidence>
<evidence type="ECO:0000259" key="7">
    <source>
        <dbReference type="Pfam" id="PF00892"/>
    </source>
</evidence>
<comment type="similarity">
    <text evidence="2">Belongs to the EamA transporter family.</text>
</comment>